<dbReference type="SUPFAM" id="SSF48452">
    <property type="entry name" value="TPR-like"/>
    <property type="match status" value="1"/>
</dbReference>
<protein>
    <recommendedName>
        <fullName evidence="4">Tetratricopeptide repeat protein</fullName>
    </recommendedName>
</protein>
<gene>
    <name evidence="2" type="primary">LOC112276447</name>
    <name evidence="1" type="ORF">PHYPA_029330</name>
</gene>
<keyword evidence="3" id="KW-1185">Reference proteome</keyword>
<dbReference type="EnsemblPlants" id="Pp3c24_20210V3.2">
    <property type="protein sequence ID" value="Pp3c24_20210V3.2"/>
    <property type="gene ID" value="Pp3c24_20210"/>
</dbReference>
<dbReference type="OrthoDB" id="508390at2759"/>
<organism evidence="1">
    <name type="scientific">Physcomitrium patens</name>
    <name type="common">Spreading-leaved earth moss</name>
    <name type="synonym">Physcomitrella patens</name>
    <dbReference type="NCBI Taxonomy" id="3218"/>
    <lineage>
        <taxon>Eukaryota</taxon>
        <taxon>Viridiplantae</taxon>
        <taxon>Streptophyta</taxon>
        <taxon>Embryophyta</taxon>
        <taxon>Bryophyta</taxon>
        <taxon>Bryophytina</taxon>
        <taxon>Bryopsida</taxon>
        <taxon>Funariidae</taxon>
        <taxon>Funariales</taxon>
        <taxon>Funariaceae</taxon>
        <taxon>Physcomitrium</taxon>
    </lineage>
</organism>
<proteinExistence type="predicted"/>
<dbReference type="EnsemblPlants" id="Pp3c24_20210V3.1">
    <property type="protein sequence ID" value="Pp3c24_20210V3.1"/>
    <property type="gene ID" value="Pp3c24_20210"/>
</dbReference>
<accession>A0A2K1IHH7</accession>
<dbReference type="InterPro" id="IPR011990">
    <property type="entry name" value="TPR-like_helical_dom_sf"/>
</dbReference>
<dbReference type="GeneID" id="112276447"/>
<dbReference type="PANTHER" id="PTHR37910:SF2">
    <property type="entry name" value="EXPRESSED PROTEIN"/>
    <property type="match status" value="1"/>
</dbReference>
<sequence>MVAATPIPCCSCAIASRSSSSTLASTSVAAWIHDKYWRVNEPGCQFRAVRRRSSLFSWQAERYGSFRSGFCNPSTSASTSREAGRVERACCVKDSVEGVEPWPLLGGAKGWVLGMAMACLLVLGDGESLAAMRVPKSPRTGYDPVSEEEREASSAFARRVAEALDLLDKARKAQARDDFEAAFRYYSLITQTSGDLALADYARVGRALTLYEVGDRDEAIAEMEDMTLSLKGYPEVHAALAAALYTDKHAPVPAEQQFTFATLLDPRYTDPSWVRAEKHWPPSLIVSLQRFIALQ</sequence>
<reference evidence="1 3" key="2">
    <citation type="journal article" date="2018" name="Plant J.">
        <title>The Physcomitrella patens chromosome-scale assembly reveals moss genome structure and evolution.</title>
        <authorList>
            <person name="Lang D."/>
            <person name="Ullrich K.K."/>
            <person name="Murat F."/>
            <person name="Fuchs J."/>
            <person name="Jenkins J."/>
            <person name="Haas F.B."/>
            <person name="Piednoel M."/>
            <person name="Gundlach H."/>
            <person name="Van Bel M."/>
            <person name="Meyberg R."/>
            <person name="Vives C."/>
            <person name="Morata J."/>
            <person name="Symeonidi A."/>
            <person name="Hiss M."/>
            <person name="Muchero W."/>
            <person name="Kamisugi Y."/>
            <person name="Saleh O."/>
            <person name="Blanc G."/>
            <person name="Decker E.L."/>
            <person name="van Gessel N."/>
            <person name="Grimwood J."/>
            <person name="Hayes R.D."/>
            <person name="Graham S.W."/>
            <person name="Gunter L.E."/>
            <person name="McDaniel S.F."/>
            <person name="Hoernstein S.N.W."/>
            <person name="Larsson A."/>
            <person name="Li F.W."/>
            <person name="Perroud P.F."/>
            <person name="Phillips J."/>
            <person name="Ranjan P."/>
            <person name="Rokshar D.S."/>
            <person name="Rothfels C.J."/>
            <person name="Schneider L."/>
            <person name="Shu S."/>
            <person name="Stevenson D.W."/>
            <person name="Thummler F."/>
            <person name="Tillich M."/>
            <person name="Villarreal Aguilar J.C."/>
            <person name="Widiez T."/>
            <person name="Wong G.K."/>
            <person name="Wymore A."/>
            <person name="Zhang Y."/>
            <person name="Zimmer A.D."/>
            <person name="Quatrano R.S."/>
            <person name="Mayer K.F.X."/>
            <person name="Goodstein D."/>
            <person name="Casacuberta J.M."/>
            <person name="Vandepoele K."/>
            <person name="Reski R."/>
            <person name="Cuming A.C."/>
            <person name="Tuskan G.A."/>
            <person name="Maumus F."/>
            <person name="Salse J."/>
            <person name="Schmutz J."/>
            <person name="Rensing S.A."/>
        </authorList>
    </citation>
    <scope>NUCLEOTIDE SEQUENCE [LARGE SCALE GENOMIC DNA]</scope>
    <source>
        <strain evidence="2 3">cv. Gransden 2004</strain>
    </source>
</reference>
<dbReference type="PaxDb" id="3218-PP1S101_79V6.1"/>
<evidence type="ECO:0000313" key="3">
    <source>
        <dbReference type="Proteomes" id="UP000006727"/>
    </source>
</evidence>
<dbReference type="Gramene" id="Pp3c24_20210V3.2">
    <property type="protein sequence ID" value="Pp3c24_20210V3.2"/>
    <property type="gene ID" value="Pp3c24_20210"/>
</dbReference>
<evidence type="ECO:0008006" key="4">
    <source>
        <dbReference type="Google" id="ProtNLM"/>
    </source>
</evidence>
<dbReference type="RefSeq" id="XP_024363544.1">
    <property type="nucleotide sequence ID" value="XM_024507776.2"/>
</dbReference>
<dbReference type="AlphaFoldDB" id="A0A2K1IHH7"/>
<evidence type="ECO:0000313" key="2">
    <source>
        <dbReference type="EnsemblPlants" id="Pp3c24_20210V3.1"/>
    </source>
</evidence>
<dbReference type="Gramene" id="Pp3c24_20210V3.1">
    <property type="protein sequence ID" value="Pp3c24_20210V3.1"/>
    <property type="gene ID" value="Pp3c24_20210"/>
</dbReference>
<name>A0A2K1IHH7_PHYPA</name>
<evidence type="ECO:0000313" key="1">
    <source>
        <dbReference type="EMBL" id="PNR28737.1"/>
    </source>
</evidence>
<dbReference type="Gene3D" id="1.25.40.10">
    <property type="entry name" value="Tetratricopeptide repeat domain"/>
    <property type="match status" value="1"/>
</dbReference>
<dbReference type="Proteomes" id="UP000006727">
    <property type="component" value="Chromosome 24"/>
</dbReference>
<dbReference type="EMBL" id="ABEU02000024">
    <property type="protein sequence ID" value="PNR28737.1"/>
    <property type="molecule type" value="Genomic_DNA"/>
</dbReference>
<reference evidence="1 3" key="1">
    <citation type="journal article" date="2008" name="Science">
        <title>The Physcomitrella genome reveals evolutionary insights into the conquest of land by plants.</title>
        <authorList>
            <person name="Rensing S."/>
            <person name="Lang D."/>
            <person name="Zimmer A."/>
            <person name="Terry A."/>
            <person name="Salamov A."/>
            <person name="Shapiro H."/>
            <person name="Nishiyama T."/>
            <person name="Perroud P.-F."/>
            <person name="Lindquist E."/>
            <person name="Kamisugi Y."/>
            <person name="Tanahashi T."/>
            <person name="Sakakibara K."/>
            <person name="Fujita T."/>
            <person name="Oishi K."/>
            <person name="Shin-I T."/>
            <person name="Kuroki Y."/>
            <person name="Toyoda A."/>
            <person name="Suzuki Y."/>
            <person name="Hashimoto A."/>
            <person name="Yamaguchi K."/>
            <person name="Sugano A."/>
            <person name="Kohara Y."/>
            <person name="Fujiyama A."/>
            <person name="Anterola A."/>
            <person name="Aoki S."/>
            <person name="Ashton N."/>
            <person name="Barbazuk W.B."/>
            <person name="Barker E."/>
            <person name="Bennetzen J."/>
            <person name="Bezanilla M."/>
            <person name="Blankenship R."/>
            <person name="Cho S.H."/>
            <person name="Dutcher S."/>
            <person name="Estelle M."/>
            <person name="Fawcett J.A."/>
            <person name="Gundlach H."/>
            <person name="Hanada K."/>
            <person name="Heyl A."/>
            <person name="Hicks K.A."/>
            <person name="Hugh J."/>
            <person name="Lohr M."/>
            <person name="Mayer K."/>
            <person name="Melkozernov A."/>
            <person name="Murata T."/>
            <person name="Nelson D."/>
            <person name="Pils B."/>
            <person name="Prigge M."/>
            <person name="Reiss B."/>
            <person name="Renner T."/>
            <person name="Rombauts S."/>
            <person name="Rushton P."/>
            <person name="Sanderfoot A."/>
            <person name="Schween G."/>
            <person name="Shiu S.-H."/>
            <person name="Stueber K."/>
            <person name="Theodoulou F.L."/>
            <person name="Tu H."/>
            <person name="Van de Peer Y."/>
            <person name="Verrier P.J."/>
            <person name="Waters E."/>
            <person name="Wood A."/>
            <person name="Yang L."/>
            <person name="Cove D."/>
            <person name="Cuming A."/>
            <person name="Hasebe M."/>
            <person name="Lucas S."/>
            <person name="Mishler D.B."/>
            <person name="Reski R."/>
            <person name="Grigoriev I."/>
            <person name="Quatrano R.S."/>
            <person name="Boore J.L."/>
        </authorList>
    </citation>
    <scope>NUCLEOTIDE SEQUENCE [LARGE SCALE GENOMIC DNA]</scope>
    <source>
        <strain evidence="2 3">cv. Gransden 2004</strain>
    </source>
</reference>
<dbReference type="PANTHER" id="PTHR37910">
    <property type="entry name" value="EXPRESSED PROTEIN"/>
    <property type="match status" value="1"/>
</dbReference>
<reference evidence="2" key="3">
    <citation type="submission" date="2020-12" db="UniProtKB">
        <authorList>
            <consortium name="EnsemblPlants"/>
        </authorList>
    </citation>
    <scope>IDENTIFICATION</scope>
</reference>